<reference evidence="2" key="1">
    <citation type="submission" date="2021-07" db="EMBL/GenBank/DDBJ databases">
        <title>Genome Resource of American Ginseng Black Spot Pathogen Alternaria panax.</title>
        <authorList>
            <person name="Qiu C."/>
            <person name="Wang W."/>
            <person name="Liu Z."/>
        </authorList>
    </citation>
    <scope>NUCLEOTIDE SEQUENCE</scope>
    <source>
        <strain evidence="2">BNCC115425</strain>
    </source>
</reference>
<feature type="region of interest" description="Disordered" evidence="1">
    <location>
        <begin position="395"/>
        <end position="427"/>
    </location>
</feature>
<keyword evidence="3" id="KW-1185">Reference proteome</keyword>
<accession>A0AAD4NVA3</accession>
<protein>
    <submittedName>
        <fullName evidence="2">Uncharacterized protein</fullName>
    </submittedName>
</protein>
<evidence type="ECO:0000313" key="2">
    <source>
        <dbReference type="EMBL" id="KAG9194815.1"/>
    </source>
</evidence>
<gene>
    <name evidence="2" type="ORF">G6011_04850</name>
</gene>
<feature type="compositionally biased region" description="Acidic residues" evidence="1">
    <location>
        <begin position="42"/>
        <end position="51"/>
    </location>
</feature>
<feature type="compositionally biased region" description="Basic and acidic residues" evidence="1">
    <location>
        <begin position="403"/>
        <end position="413"/>
    </location>
</feature>
<evidence type="ECO:0000256" key="1">
    <source>
        <dbReference type="SAM" id="MobiDB-lite"/>
    </source>
</evidence>
<name>A0AAD4NVA3_9PLEO</name>
<proteinExistence type="predicted"/>
<dbReference type="Proteomes" id="UP001199106">
    <property type="component" value="Unassembled WGS sequence"/>
</dbReference>
<comment type="caution">
    <text evidence="2">The sequence shown here is derived from an EMBL/GenBank/DDBJ whole genome shotgun (WGS) entry which is preliminary data.</text>
</comment>
<feature type="compositionally biased region" description="Polar residues" evidence="1">
    <location>
        <begin position="54"/>
        <end position="63"/>
    </location>
</feature>
<sequence>MTVDTTTVLNLSTTTTYHQTNTTTQRDMASETPFDSRKFDWADDDDDDFDLDSWNATADTSAPTAAELGPLQVPPNEDATKEEEEETYTLSRIRNERANWDSDAATESFDAELAQEPELITQLPAEYWYLAVLNCRPEHQVMSARFDRITRAIGLRYDGKEQAEASAYPELSSSKAHRSSYAKGFQKWKMEHRSLSCSKVYRNSPLNIVTSIENAHEIDDKDDGADEEEHEVLDEYEAMQMFTFEQQEQAQVFGSDDSERDQEADREMNEEIERMLVDQSRNNINISERFSRKEIEDLYYQYKAGQLEAARSNIEEVYANVGLDVIEEEDVASIDSRGAGSWDEQLFEPYYPCPEDQEVRSSITGPMEKDDILSSIVHRPDDAVTEEELDFNDIVFGNEDDGHDFKSETKSEIDSEPSDEGYASSSPPITLTLEIFRTMGERHMRGGFIPAEMRLSSSSMRRRINVRFGSIDALKAFRQTARNEQPVDDVFEEYEHDDVLESIQKGINSKHEFKEPPGASKGPEFALIIVPPEEEDEAKACPLSDLALILVEEAKSFESARDDDRVPSIDHEGRGILDRSFAFPGPSADSTLSANKGTSTTNTTTTAQIPASKPSSRRWTDPPKYIPGPSSALPALATRHKKQGSLCLDHLASAVTKSRFYISEVPWTQFGIMTAGVVAGGLLSMTHRY</sequence>
<dbReference type="EMBL" id="JAANER010000002">
    <property type="protein sequence ID" value="KAG9194815.1"/>
    <property type="molecule type" value="Genomic_DNA"/>
</dbReference>
<feature type="region of interest" description="Disordered" evidence="1">
    <location>
        <begin position="20"/>
        <end position="84"/>
    </location>
</feature>
<organism evidence="2 3">
    <name type="scientific">Alternaria panax</name>
    <dbReference type="NCBI Taxonomy" id="48097"/>
    <lineage>
        <taxon>Eukaryota</taxon>
        <taxon>Fungi</taxon>
        <taxon>Dikarya</taxon>
        <taxon>Ascomycota</taxon>
        <taxon>Pezizomycotina</taxon>
        <taxon>Dothideomycetes</taxon>
        <taxon>Pleosporomycetidae</taxon>
        <taxon>Pleosporales</taxon>
        <taxon>Pleosporineae</taxon>
        <taxon>Pleosporaceae</taxon>
        <taxon>Alternaria</taxon>
        <taxon>Alternaria sect. Panax</taxon>
    </lineage>
</organism>
<evidence type="ECO:0000313" key="3">
    <source>
        <dbReference type="Proteomes" id="UP001199106"/>
    </source>
</evidence>
<dbReference type="AlphaFoldDB" id="A0AAD4NVA3"/>
<feature type="region of interest" description="Disordered" evidence="1">
    <location>
        <begin position="586"/>
        <end position="631"/>
    </location>
</feature>
<feature type="compositionally biased region" description="Polar residues" evidence="1">
    <location>
        <begin position="588"/>
        <end position="597"/>
    </location>
</feature>